<comment type="caution">
    <text evidence="1">The sequence shown here is derived from an EMBL/GenBank/DDBJ whole genome shotgun (WGS) entry which is preliminary data.</text>
</comment>
<proteinExistence type="predicted"/>
<protein>
    <submittedName>
        <fullName evidence="1">Uncharacterized protein</fullName>
    </submittedName>
</protein>
<keyword evidence="2" id="KW-1185">Reference proteome</keyword>
<dbReference type="EMBL" id="QNVT01000022">
    <property type="protein sequence ID" value="REC60639.1"/>
    <property type="molecule type" value="Genomic_DNA"/>
</dbReference>
<organism evidence="1 2">
    <name type="scientific">Chryseobacterium pennae</name>
    <dbReference type="NCBI Taxonomy" id="2258962"/>
    <lineage>
        <taxon>Bacteria</taxon>
        <taxon>Pseudomonadati</taxon>
        <taxon>Bacteroidota</taxon>
        <taxon>Flavobacteriia</taxon>
        <taxon>Flavobacteriales</taxon>
        <taxon>Weeksellaceae</taxon>
        <taxon>Chryseobacterium group</taxon>
        <taxon>Chryseobacterium</taxon>
    </lineage>
</organism>
<evidence type="ECO:0000313" key="2">
    <source>
        <dbReference type="Proteomes" id="UP000256686"/>
    </source>
</evidence>
<dbReference type="Proteomes" id="UP000256686">
    <property type="component" value="Unassembled WGS sequence"/>
</dbReference>
<reference evidence="2" key="1">
    <citation type="submission" date="2018-06" db="EMBL/GenBank/DDBJ databases">
        <authorList>
            <person name="Lum Nde A."/>
            <person name="Hugo C."/>
        </authorList>
    </citation>
    <scope>NUCLEOTIDE SEQUENCE [LARGE SCALE GENOMIC DNA]</scope>
    <source>
        <strain evidence="2">1_F178</strain>
    </source>
</reference>
<dbReference type="AlphaFoldDB" id="A0A3D9C4G8"/>
<sequence>MKIFNFFRKKDIQISLKKTEKAAPQEKEKIHEFIERAQLLKEEIGLEVPLSVIETFKKYNLPKNNYFYSIFWYVDDDSFIIFYTEAFIELVVTRYKEIHGQDVDLTELSEQLDDAVYEFRIKENCFDRTNPSFNFINSCYEEFTKSGDELIITMDLGDYDHLIINKEEKGNIAISISSPITTAGIKHKILTQFRPLAEVIRESLDRQSKHY</sequence>
<name>A0A3D9C4G8_9FLAO</name>
<accession>A0A3D9C4G8</accession>
<dbReference type="RefSeq" id="WP_115972427.1">
    <property type="nucleotide sequence ID" value="NZ_QNVT01000022.1"/>
</dbReference>
<evidence type="ECO:0000313" key="1">
    <source>
        <dbReference type="EMBL" id="REC60639.1"/>
    </source>
</evidence>
<gene>
    <name evidence="1" type="ORF">DRF65_19535</name>
</gene>